<name>A0A853IB20_9GAMM</name>
<keyword evidence="4 11" id="KW-0808">Transferase</keyword>
<evidence type="ECO:0000256" key="2">
    <source>
        <dbReference type="ARBA" id="ARBA00022519"/>
    </source>
</evidence>
<dbReference type="PANTHER" id="PTHR30400">
    <property type="entry name" value="MONOFUNCTIONAL BIOSYNTHETIC PEPTIDOGLYCAN TRANSGLYCOSYLASE"/>
    <property type="match status" value="1"/>
</dbReference>
<protein>
    <recommendedName>
        <fullName evidence="11">Biosynthetic peptidoglycan transglycosylase</fullName>
        <ecNumber evidence="11">2.4.99.28</ecNumber>
    </recommendedName>
    <alternativeName>
        <fullName evidence="11">Glycan polymerase</fullName>
    </alternativeName>
    <alternativeName>
        <fullName evidence="11">Peptidoglycan glycosyltransferase MtgA</fullName>
        <shortName evidence="11">PGT</shortName>
    </alternativeName>
</protein>
<comment type="caution">
    <text evidence="13">The sequence shown here is derived from an EMBL/GenBank/DDBJ whole genome shotgun (WGS) entry which is preliminary data.</text>
</comment>
<comment type="function">
    <text evidence="11">Peptidoglycan polymerase that catalyzes glycan chain elongation from lipid-linked precursors.</text>
</comment>
<dbReference type="GO" id="GO:0016763">
    <property type="term" value="F:pentosyltransferase activity"/>
    <property type="evidence" value="ECO:0007669"/>
    <property type="project" value="InterPro"/>
</dbReference>
<keyword evidence="5 11" id="KW-0812">Transmembrane</keyword>
<dbReference type="InterPro" id="IPR036950">
    <property type="entry name" value="PBP_transglycosylase"/>
</dbReference>
<dbReference type="PANTHER" id="PTHR30400:SF0">
    <property type="entry name" value="BIOSYNTHETIC PEPTIDOGLYCAN TRANSGLYCOSYLASE"/>
    <property type="match status" value="1"/>
</dbReference>
<keyword evidence="14" id="KW-1185">Reference proteome</keyword>
<evidence type="ECO:0000313" key="14">
    <source>
        <dbReference type="Proteomes" id="UP000569732"/>
    </source>
</evidence>
<proteinExistence type="inferred from homology"/>
<feature type="transmembrane region" description="Helical" evidence="11">
    <location>
        <begin position="24"/>
        <end position="46"/>
    </location>
</feature>
<keyword evidence="7 11" id="KW-0573">Peptidoglycan synthesis</keyword>
<evidence type="ECO:0000256" key="1">
    <source>
        <dbReference type="ARBA" id="ARBA00022475"/>
    </source>
</evidence>
<keyword evidence="3 11" id="KW-0328">Glycosyltransferase</keyword>
<keyword evidence="6 11" id="KW-0133">Cell shape</keyword>
<dbReference type="GO" id="GO:0009274">
    <property type="term" value="C:peptidoglycan-based cell wall"/>
    <property type="evidence" value="ECO:0007669"/>
    <property type="project" value="InterPro"/>
</dbReference>
<dbReference type="Gene3D" id="1.10.3810.10">
    <property type="entry name" value="Biosynthetic peptidoglycan transglycosylase-like"/>
    <property type="match status" value="1"/>
</dbReference>
<comment type="pathway">
    <text evidence="11">Cell wall biogenesis; peptidoglycan biosynthesis.</text>
</comment>
<accession>A0A853IB20</accession>
<keyword evidence="10 11" id="KW-0961">Cell wall biogenesis/degradation</keyword>
<keyword evidence="2 11" id="KW-0997">Cell inner membrane</keyword>
<dbReference type="HAMAP" id="MF_00766">
    <property type="entry name" value="PGT_MtgA"/>
    <property type="match status" value="1"/>
</dbReference>
<keyword evidence="1 11" id="KW-1003">Cell membrane</keyword>
<evidence type="ECO:0000256" key="9">
    <source>
        <dbReference type="ARBA" id="ARBA00023136"/>
    </source>
</evidence>
<dbReference type="EC" id="2.4.99.28" evidence="11"/>
<sequence>MAKKKPSKTKKSWLSLALTKVRRFCLKLVVFLLGVSFSITVMLRWLDPPTTAYMIQRKLGVNLPGPACQSISYQWQNWQNISPELALAVIAAEDQRFPEHLGFDFRAIQQAIKDGISTERLRGGSTISQQLTKNLFLWPERSLLRKGLEVYFTALIELTWPKQRILEVYLNTIQFDSCTFGVEAASDAFFNRSASQITRPQAALMAAVLPAPHRLKVTRPTQYLRRKQSWIVRQIKQLGGKHFLAQITNS</sequence>
<evidence type="ECO:0000256" key="4">
    <source>
        <dbReference type="ARBA" id="ARBA00022679"/>
    </source>
</evidence>
<evidence type="ECO:0000313" key="13">
    <source>
        <dbReference type="EMBL" id="NYZ69032.1"/>
    </source>
</evidence>
<keyword evidence="9 11" id="KW-0472">Membrane</keyword>
<dbReference type="Pfam" id="PF00912">
    <property type="entry name" value="Transgly"/>
    <property type="match status" value="1"/>
</dbReference>
<dbReference type="InterPro" id="IPR011812">
    <property type="entry name" value="Pep_trsgly"/>
</dbReference>
<evidence type="ECO:0000256" key="7">
    <source>
        <dbReference type="ARBA" id="ARBA00022984"/>
    </source>
</evidence>
<dbReference type="GO" id="GO:0005886">
    <property type="term" value="C:plasma membrane"/>
    <property type="evidence" value="ECO:0007669"/>
    <property type="project" value="UniProtKB-SubCell"/>
</dbReference>
<dbReference type="GO" id="GO:0008955">
    <property type="term" value="F:peptidoglycan glycosyltransferase activity"/>
    <property type="evidence" value="ECO:0007669"/>
    <property type="project" value="UniProtKB-UniRule"/>
</dbReference>
<dbReference type="AlphaFoldDB" id="A0A853IB20"/>
<evidence type="ECO:0000256" key="3">
    <source>
        <dbReference type="ARBA" id="ARBA00022676"/>
    </source>
</evidence>
<evidence type="ECO:0000256" key="11">
    <source>
        <dbReference type="HAMAP-Rule" id="MF_00766"/>
    </source>
</evidence>
<comment type="subcellular location">
    <subcellularLocation>
        <location evidence="11">Cell inner membrane</location>
        <topology evidence="11">Single-pass membrane protein</topology>
    </subcellularLocation>
</comment>
<keyword evidence="8 11" id="KW-1133">Transmembrane helix</keyword>
<dbReference type="GO" id="GO:0071555">
    <property type="term" value="P:cell wall organization"/>
    <property type="evidence" value="ECO:0007669"/>
    <property type="project" value="UniProtKB-KW"/>
</dbReference>
<evidence type="ECO:0000259" key="12">
    <source>
        <dbReference type="Pfam" id="PF00912"/>
    </source>
</evidence>
<dbReference type="NCBIfam" id="TIGR02070">
    <property type="entry name" value="mono_pep_trsgly"/>
    <property type="match status" value="1"/>
</dbReference>
<evidence type="ECO:0000256" key="10">
    <source>
        <dbReference type="ARBA" id="ARBA00023316"/>
    </source>
</evidence>
<comment type="similarity">
    <text evidence="11">Belongs to the glycosyltransferase 51 family.</text>
</comment>
<dbReference type="GO" id="GO:0008360">
    <property type="term" value="P:regulation of cell shape"/>
    <property type="evidence" value="ECO:0007669"/>
    <property type="project" value="UniProtKB-KW"/>
</dbReference>
<evidence type="ECO:0000256" key="5">
    <source>
        <dbReference type="ARBA" id="ARBA00022692"/>
    </source>
</evidence>
<dbReference type="Proteomes" id="UP000569732">
    <property type="component" value="Unassembled WGS sequence"/>
</dbReference>
<dbReference type="RefSeq" id="WP_180571031.1">
    <property type="nucleotide sequence ID" value="NZ_JACCKB010000057.1"/>
</dbReference>
<dbReference type="UniPathway" id="UPA00219"/>
<feature type="domain" description="Glycosyl transferase family 51" evidence="12">
    <location>
        <begin position="73"/>
        <end position="235"/>
    </location>
</feature>
<dbReference type="SUPFAM" id="SSF53955">
    <property type="entry name" value="Lysozyme-like"/>
    <property type="match status" value="1"/>
</dbReference>
<dbReference type="InterPro" id="IPR001264">
    <property type="entry name" value="Glyco_trans_51"/>
</dbReference>
<gene>
    <name evidence="11 13" type="primary">mtgA</name>
    <name evidence="13" type="ORF">H0A36_23715</name>
</gene>
<reference evidence="13 14" key="1">
    <citation type="submission" date="2020-07" db="EMBL/GenBank/DDBJ databases">
        <title>Endozoicomonas sp. nov., isolated from sediment.</title>
        <authorList>
            <person name="Gu T."/>
        </authorList>
    </citation>
    <scope>NUCLEOTIDE SEQUENCE [LARGE SCALE GENOMIC DNA]</scope>
    <source>
        <strain evidence="13 14">SM1973</strain>
    </source>
</reference>
<dbReference type="EMBL" id="JACCKB010000057">
    <property type="protein sequence ID" value="NYZ69032.1"/>
    <property type="molecule type" value="Genomic_DNA"/>
</dbReference>
<dbReference type="InterPro" id="IPR023346">
    <property type="entry name" value="Lysozyme-like_dom_sf"/>
</dbReference>
<evidence type="ECO:0000256" key="8">
    <source>
        <dbReference type="ARBA" id="ARBA00022989"/>
    </source>
</evidence>
<organism evidence="13 14">
    <name type="scientific">Spartinivicinus marinus</name>
    <dbReference type="NCBI Taxonomy" id="2994442"/>
    <lineage>
        <taxon>Bacteria</taxon>
        <taxon>Pseudomonadati</taxon>
        <taxon>Pseudomonadota</taxon>
        <taxon>Gammaproteobacteria</taxon>
        <taxon>Oceanospirillales</taxon>
        <taxon>Zooshikellaceae</taxon>
        <taxon>Spartinivicinus</taxon>
    </lineage>
</organism>
<evidence type="ECO:0000256" key="6">
    <source>
        <dbReference type="ARBA" id="ARBA00022960"/>
    </source>
</evidence>
<dbReference type="GO" id="GO:0009252">
    <property type="term" value="P:peptidoglycan biosynthetic process"/>
    <property type="evidence" value="ECO:0007669"/>
    <property type="project" value="UniProtKB-UniRule"/>
</dbReference>
<comment type="catalytic activity">
    <reaction evidence="11">
        <text>[GlcNAc-(1-&gt;4)-Mur2Ac(oyl-L-Ala-gamma-D-Glu-L-Lys-D-Ala-D-Ala)](n)-di-trans,octa-cis-undecaprenyl diphosphate + beta-D-GlcNAc-(1-&gt;4)-Mur2Ac(oyl-L-Ala-gamma-D-Glu-L-Lys-D-Ala-D-Ala)-di-trans,octa-cis-undecaprenyl diphosphate = [GlcNAc-(1-&gt;4)-Mur2Ac(oyl-L-Ala-gamma-D-Glu-L-Lys-D-Ala-D-Ala)](n+1)-di-trans,octa-cis-undecaprenyl diphosphate + di-trans,octa-cis-undecaprenyl diphosphate + H(+)</text>
        <dbReference type="Rhea" id="RHEA:23708"/>
        <dbReference type="Rhea" id="RHEA-COMP:9602"/>
        <dbReference type="Rhea" id="RHEA-COMP:9603"/>
        <dbReference type="ChEBI" id="CHEBI:15378"/>
        <dbReference type="ChEBI" id="CHEBI:58405"/>
        <dbReference type="ChEBI" id="CHEBI:60033"/>
        <dbReference type="ChEBI" id="CHEBI:78435"/>
        <dbReference type="EC" id="2.4.99.28"/>
    </reaction>
</comment>